<reference evidence="1" key="1">
    <citation type="submission" date="2022-04" db="EMBL/GenBank/DDBJ databases">
        <title>Roseomonas acroporae sp. nov., isolated from coral Acropora digitifera.</title>
        <authorList>
            <person name="Sun H."/>
        </authorList>
    </citation>
    <scope>NUCLEOTIDE SEQUENCE</scope>
    <source>
        <strain evidence="1">NAR14</strain>
    </source>
</reference>
<proteinExistence type="predicted"/>
<evidence type="ECO:0000313" key="1">
    <source>
        <dbReference type="EMBL" id="MCK8783433.1"/>
    </source>
</evidence>
<organism evidence="1 2">
    <name type="scientific">Roseomonas acroporae</name>
    <dbReference type="NCBI Taxonomy" id="2937791"/>
    <lineage>
        <taxon>Bacteria</taxon>
        <taxon>Pseudomonadati</taxon>
        <taxon>Pseudomonadota</taxon>
        <taxon>Alphaproteobacteria</taxon>
        <taxon>Acetobacterales</taxon>
        <taxon>Roseomonadaceae</taxon>
        <taxon>Roseomonas</taxon>
    </lineage>
</organism>
<dbReference type="AlphaFoldDB" id="A0A9X2BSD0"/>
<dbReference type="RefSeq" id="WP_248665555.1">
    <property type="nucleotide sequence ID" value="NZ_JALPRX010000009.1"/>
</dbReference>
<dbReference type="EMBL" id="JALPRX010000009">
    <property type="protein sequence ID" value="MCK8783433.1"/>
    <property type="molecule type" value="Genomic_DNA"/>
</dbReference>
<name>A0A9X2BSD0_9PROT</name>
<sequence>MSEPLNLVEIAPGTALRLRDGRVVIVVDNPADGMWLFCREEGGTAEEPVAASDIAGLAAPR</sequence>
<gene>
    <name evidence="1" type="ORF">M0638_03425</name>
</gene>
<accession>A0A9X2BSD0</accession>
<protein>
    <submittedName>
        <fullName evidence="1">Uncharacterized protein</fullName>
    </submittedName>
</protein>
<comment type="caution">
    <text evidence="1">The sequence shown here is derived from an EMBL/GenBank/DDBJ whole genome shotgun (WGS) entry which is preliminary data.</text>
</comment>
<evidence type="ECO:0000313" key="2">
    <source>
        <dbReference type="Proteomes" id="UP001139516"/>
    </source>
</evidence>
<keyword evidence="2" id="KW-1185">Reference proteome</keyword>
<dbReference type="Proteomes" id="UP001139516">
    <property type="component" value="Unassembled WGS sequence"/>
</dbReference>